<evidence type="ECO:0000313" key="4">
    <source>
        <dbReference type="Proteomes" id="UP000014074"/>
    </source>
</evidence>
<dbReference type="HOGENOM" id="CLU_041041_1_0_1"/>
<dbReference type="EMBL" id="KB932919">
    <property type="protein sequence ID" value="EOO02443.1"/>
    <property type="molecule type" value="Genomic_DNA"/>
</dbReference>
<organism evidence="3 4">
    <name type="scientific">Phaeoacremonium minimum (strain UCR-PA7)</name>
    <name type="common">Esca disease fungus</name>
    <name type="synonym">Togninia minima</name>
    <dbReference type="NCBI Taxonomy" id="1286976"/>
    <lineage>
        <taxon>Eukaryota</taxon>
        <taxon>Fungi</taxon>
        <taxon>Dikarya</taxon>
        <taxon>Ascomycota</taxon>
        <taxon>Pezizomycotina</taxon>
        <taxon>Sordariomycetes</taxon>
        <taxon>Sordariomycetidae</taxon>
        <taxon>Togniniales</taxon>
        <taxon>Togniniaceae</taxon>
        <taxon>Phaeoacremonium</taxon>
    </lineage>
</organism>
<keyword evidence="3" id="KW-0223">Dioxygenase</keyword>
<protein>
    <submittedName>
        <fullName evidence="3">Putative taurine catabolism dioxygenase protein</fullName>
    </submittedName>
</protein>
<evidence type="ECO:0000259" key="2">
    <source>
        <dbReference type="Pfam" id="PF02668"/>
    </source>
</evidence>
<dbReference type="GeneID" id="19322202"/>
<name>R8BSS6_PHAM7</name>
<evidence type="ECO:0000256" key="1">
    <source>
        <dbReference type="ARBA" id="ARBA00023002"/>
    </source>
</evidence>
<dbReference type="AlphaFoldDB" id="R8BSS6"/>
<evidence type="ECO:0000313" key="3">
    <source>
        <dbReference type="EMBL" id="EOO02443.1"/>
    </source>
</evidence>
<dbReference type="InterPro" id="IPR042098">
    <property type="entry name" value="TauD-like_sf"/>
</dbReference>
<dbReference type="OrthoDB" id="5224680at2759"/>
<dbReference type="SUPFAM" id="SSF51197">
    <property type="entry name" value="Clavaminate synthase-like"/>
    <property type="match status" value="2"/>
</dbReference>
<dbReference type="RefSeq" id="XP_007912765.1">
    <property type="nucleotide sequence ID" value="XM_007914574.1"/>
</dbReference>
<reference evidence="4" key="1">
    <citation type="journal article" date="2013" name="Genome Announc.">
        <title>Draft genome sequence of the ascomycete Phaeoacremonium aleophilum strain UCR-PA7, a causal agent of the esca disease complex in grapevines.</title>
        <authorList>
            <person name="Blanco-Ulate B."/>
            <person name="Rolshausen P."/>
            <person name="Cantu D."/>
        </authorList>
    </citation>
    <scope>NUCLEOTIDE SEQUENCE [LARGE SCALE GENOMIC DNA]</scope>
    <source>
        <strain evidence="4">UCR-PA7</strain>
    </source>
</reference>
<dbReference type="Pfam" id="PF02668">
    <property type="entry name" value="TauD"/>
    <property type="match status" value="1"/>
</dbReference>
<dbReference type="KEGG" id="tmn:UCRPA7_1996"/>
<sequence length="295" mass="32983">MSSQNEGPVIGTTVGHAVAQDFIALASNLGSEAGIPPLPLGMPSHLSHALAWSGADFIHEANYIYLLTEANLAEISTALAYFKGLELDGDLVSRENFPLPALGVTLDSLSREVHDGRGFCVVRGIDPHKYTVEDLTLIYLGVQAYIADQRGRQDSRGNMLDSRLVMNFGRAALLGSVNHPRKPTLPVLTEKQREALDAVEAAARATELHIATRAGDMHFINNLAVLHRREGFVDGESAMEKRHLVRLRCRSTERGWRIPVPLQREWFDAFEREWDRIWHLEPMPDAFFPLRKYPN</sequence>
<accession>R8BSS6</accession>
<dbReference type="Gene3D" id="3.60.130.10">
    <property type="entry name" value="Clavaminate synthase-like"/>
    <property type="match status" value="1"/>
</dbReference>
<gene>
    <name evidence="3" type="ORF">UCRPA7_1996</name>
</gene>
<dbReference type="eggNOG" id="ENOG502R4JR">
    <property type="taxonomic scope" value="Eukaryota"/>
</dbReference>
<keyword evidence="1" id="KW-0560">Oxidoreductase</keyword>
<proteinExistence type="predicted"/>
<keyword evidence="4" id="KW-1185">Reference proteome</keyword>
<dbReference type="GO" id="GO:0051213">
    <property type="term" value="F:dioxygenase activity"/>
    <property type="evidence" value="ECO:0007669"/>
    <property type="project" value="UniProtKB-KW"/>
</dbReference>
<dbReference type="InterPro" id="IPR003819">
    <property type="entry name" value="TauD/TfdA-like"/>
</dbReference>
<feature type="domain" description="TauD/TfdA-like" evidence="2">
    <location>
        <begin position="168"/>
        <end position="247"/>
    </location>
</feature>
<dbReference type="Proteomes" id="UP000014074">
    <property type="component" value="Unassembled WGS sequence"/>
</dbReference>